<dbReference type="OrthoDB" id="9134102at2"/>
<feature type="compositionally biased region" description="Basic and acidic residues" evidence="1">
    <location>
        <begin position="367"/>
        <end position="376"/>
    </location>
</feature>
<accession>A0A1I6BY38</accession>
<reference evidence="2 3" key="1">
    <citation type="submission" date="2016-10" db="EMBL/GenBank/DDBJ databases">
        <authorList>
            <person name="de Groot N.N."/>
        </authorList>
    </citation>
    <scope>NUCLEOTIDE SEQUENCE [LARGE SCALE GENOMIC DNA]</scope>
    <source>
        <strain evidence="2 3">JCM 18415</strain>
    </source>
</reference>
<name>A0A1I6BY38_9GAMM</name>
<dbReference type="RefSeq" id="WP_143084188.1">
    <property type="nucleotide sequence ID" value="NZ_FOYD01000008.1"/>
</dbReference>
<evidence type="ECO:0000313" key="3">
    <source>
        <dbReference type="Proteomes" id="UP000242815"/>
    </source>
</evidence>
<dbReference type="STRING" id="1002526.SAMN05216578_10851"/>
<organism evidence="2 3">
    <name type="scientific">Halopseudomonas formosensis</name>
    <dbReference type="NCBI Taxonomy" id="1002526"/>
    <lineage>
        <taxon>Bacteria</taxon>
        <taxon>Pseudomonadati</taxon>
        <taxon>Pseudomonadota</taxon>
        <taxon>Gammaproteobacteria</taxon>
        <taxon>Pseudomonadales</taxon>
        <taxon>Pseudomonadaceae</taxon>
        <taxon>Halopseudomonas</taxon>
    </lineage>
</organism>
<dbReference type="AlphaFoldDB" id="A0A1I6BY38"/>
<evidence type="ECO:0000256" key="1">
    <source>
        <dbReference type="SAM" id="MobiDB-lite"/>
    </source>
</evidence>
<sequence length="386" mass="43919">MSYAAIPWGERDGRMYLAHEVENGKKCGCRCPACRHPLVAANKGRKQIPHFRHAAAQSCEYGRSEGIRRAAVQLIAERKALLLPGYQAELRQAAKSGVVCSEQIEFDASLIDADSVERFVDLGGVRAHALVTVQGRQLAVRIKCSARNEHRRWQYMKEFNLASMQIDLHRLTDEQINDKALFEWAVLADPDNRRWIRSLRAEQLEAHCLKQLQNQVELLNQQWEIELLAKLEAAEAQKKKDAEERRKRQAAEAEHRALQYQEAMKRSHCQQAEESAALDERKMMIVATMFQAVREWDGKALECMACRLMNNPEAVFCRYCEVENSLLSSRSFPQDLEKSIHNRMRSSAAPHNSLRNVPRLTLVPEVPKADPARAGEKTAANPEGES</sequence>
<dbReference type="Proteomes" id="UP000242815">
    <property type="component" value="Unassembled WGS sequence"/>
</dbReference>
<dbReference type="EMBL" id="FOYD01000008">
    <property type="protein sequence ID" value="SFQ85842.1"/>
    <property type="molecule type" value="Genomic_DNA"/>
</dbReference>
<proteinExistence type="predicted"/>
<evidence type="ECO:0000313" key="2">
    <source>
        <dbReference type="EMBL" id="SFQ85842.1"/>
    </source>
</evidence>
<protein>
    <recommendedName>
        <fullName evidence="4">Competence protein CoiA-like family protein</fullName>
    </recommendedName>
</protein>
<evidence type="ECO:0008006" key="4">
    <source>
        <dbReference type="Google" id="ProtNLM"/>
    </source>
</evidence>
<feature type="region of interest" description="Disordered" evidence="1">
    <location>
        <begin position="344"/>
        <end position="386"/>
    </location>
</feature>
<gene>
    <name evidence="2" type="ORF">SAMN05216578_10851</name>
</gene>